<evidence type="ECO:0000313" key="3">
    <source>
        <dbReference type="Proteomes" id="UP000639643"/>
    </source>
</evidence>
<protein>
    <submittedName>
        <fullName evidence="2">Uncharacterized protein</fullName>
    </submittedName>
</protein>
<dbReference type="AlphaFoldDB" id="A0A8H6NV52"/>
<feature type="region of interest" description="Disordered" evidence="1">
    <location>
        <begin position="345"/>
        <end position="415"/>
    </location>
</feature>
<comment type="caution">
    <text evidence="2">The sequence shown here is derived from an EMBL/GenBank/DDBJ whole genome shotgun (WGS) entry which is preliminary data.</text>
</comment>
<evidence type="ECO:0000256" key="1">
    <source>
        <dbReference type="SAM" id="MobiDB-lite"/>
    </source>
</evidence>
<evidence type="ECO:0000313" key="2">
    <source>
        <dbReference type="EMBL" id="KAF6843035.1"/>
    </source>
</evidence>
<proteinExistence type="predicted"/>
<accession>A0A8H6NV52</accession>
<feature type="region of interest" description="Disordered" evidence="1">
    <location>
        <begin position="1"/>
        <end position="83"/>
    </location>
</feature>
<feature type="compositionally biased region" description="Basic and acidic residues" evidence="1">
    <location>
        <begin position="1"/>
        <end position="44"/>
    </location>
</feature>
<gene>
    <name evidence="2" type="ORF">CMUS01_02531</name>
</gene>
<sequence>MEEVKLSKEEDEDGKKEEEIGGGKQEEMGEEREQREKTTRRAEIMEPPGASGAFGEGGFRREARPHTGKGTGGEQSGGDSVQTEMTNDENAMQKVSLFCGAGQHGDESATWTEAAATAPSKGSHWRRGGQQAPDVFVFRAELGQARCRCRCPALESAVAAGGQTRHTLTSSPSTPTQFVPLLKETALSLRLYRRIGWWCRTRHGERQEEQAPLCLPSACLRCHLSVPSTAQGAAMFGLTIRTVHLGQMPPRQHHHRDRAVLLLVNAGRRPVSAQPNANRLTPPDCRPEANLRYSAVTALPLPLPTAADRTPIPFVCVATCEETHIQRGETITPFSVSLGPRAHASRSLAVRDSQTPPEKPLRARPAAPGASLRRSPGPPIATEHLHLGTRESRTLPPPRRAGLGPTQDAERRGLSDRAIPLLDSRGLEPLDGIGQITCDMGAWATNAAGRP</sequence>
<dbReference type="EMBL" id="WIGM01000053">
    <property type="protein sequence ID" value="KAF6843035.1"/>
    <property type="molecule type" value="Genomic_DNA"/>
</dbReference>
<organism evidence="2 3">
    <name type="scientific">Colletotrichum musicola</name>
    <dbReference type="NCBI Taxonomy" id="2175873"/>
    <lineage>
        <taxon>Eukaryota</taxon>
        <taxon>Fungi</taxon>
        <taxon>Dikarya</taxon>
        <taxon>Ascomycota</taxon>
        <taxon>Pezizomycotina</taxon>
        <taxon>Sordariomycetes</taxon>
        <taxon>Hypocreomycetidae</taxon>
        <taxon>Glomerellales</taxon>
        <taxon>Glomerellaceae</taxon>
        <taxon>Colletotrichum</taxon>
        <taxon>Colletotrichum orchidearum species complex</taxon>
    </lineage>
</organism>
<keyword evidence="3" id="KW-1185">Reference proteome</keyword>
<reference evidence="2" key="1">
    <citation type="journal article" date="2020" name="Phytopathology">
        <title>Genome Sequence Resources of Colletotrichum truncatum, C. plurivorum, C. musicola, and C. sojae: Four Species Pathogenic to Soybean (Glycine max).</title>
        <authorList>
            <person name="Rogerio F."/>
            <person name="Boufleur T.R."/>
            <person name="Ciampi-Guillardi M."/>
            <person name="Sukno S.A."/>
            <person name="Thon M.R."/>
            <person name="Massola Junior N.S."/>
            <person name="Baroncelli R."/>
        </authorList>
    </citation>
    <scope>NUCLEOTIDE SEQUENCE</scope>
    <source>
        <strain evidence="2">LFN0074</strain>
    </source>
</reference>
<name>A0A8H6NV52_9PEZI</name>
<dbReference type="Proteomes" id="UP000639643">
    <property type="component" value="Unassembled WGS sequence"/>
</dbReference>
<feature type="compositionally biased region" description="Basic and acidic residues" evidence="1">
    <location>
        <begin position="383"/>
        <end position="393"/>
    </location>
</feature>